<sequence>MPKPNPWLDEVKYYLRKKFYQQVDFESACYNQTFSYDTVRKCMYLIMRTSPDIYRHAAWLWATQRSRNDIAGGLNVDSSTIKRKFDAFAIQLLNYLIHPHIMPVLPPIDIRMQMEEEDKHIRIPEIVDGNVYTAADYLDSVVDNGRLH</sequence>
<dbReference type="GeneID" id="26643300"/>
<proteinExistence type="predicted"/>
<dbReference type="EMBL" id="KF356199">
    <property type="protein sequence ID" value="AGR48687.1"/>
    <property type="molecule type" value="Genomic_DNA"/>
</dbReference>
<dbReference type="Proteomes" id="UP000028567">
    <property type="component" value="Segment"/>
</dbReference>
<reference evidence="1 2" key="1">
    <citation type="submission" date="2013-07" db="EMBL/GenBank/DDBJ databases">
        <title>Sequencing and analysis of the complete genome of Microcystis aeruginosa phage MaMV-DC.</title>
        <authorList>
            <person name="Ou T."/>
            <person name="Li S.H."/>
            <person name="Zhang Q.Y."/>
        </authorList>
    </citation>
    <scope>NUCLEOTIDE SEQUENCE [LARGE SCALE GENOMIC DNA]</scope>
</reference>
<gene>
    <name evidence="1" type="ORF">MaMVDC_122</name>
</gene>
<evidence type="ECO:0000313" key="2">
    <source>
        <dbReference type="Proteomes" id="UP000028567"/>
    </source>
</evidence>
<dbReference type="RefSeq" id="YP_009217806.1">
    <property type="nucleotide sequence ID" value="NC_029002.1"/>
</dbReference>
<name>A0A075BS69_9CAUD</name>
<accession>A0A075BS69</accession>
<organism evidence="1 2">
    <name type="scientific">Microcystis phage MaMV-DC</name>
    <dbReference type="NCBI Taxonomy" id="1357715"/>
    <lineage>
        <taxon>Viruses</taxon>
        <taxon>Duplodnaviria</taxon>
        <taxon>Heunggongvirae</taxon>
        <taxon>Uroviricota</taxon>
        <taxon>Caudoviricetes</taxon>
        <taxon>Fukuivirus</taxon>
        <taxon>Fukuivirus MVDC</taxon>
    </lineage>
</organism>
<dbReference type="KEGG" id="vg:26643300"/>
<keyword evidence="2" id="KW-1185">Reference proteome</keyword>
<protein>
    <submittedName>
        <fullName evidence="1">Uncharacterized protein</fullName>
    </submittedName>
</protein>
<evidence type="ECO:0000313" key="1">
    <source>
        <dbReference type="EMBL" id="AGR48687.1"/>
    </source>
</evidence>